<dbReference type="EMBL" id="VOIH02000005">
    <property type="protein sequence ID" value="KAF3445676.1"/>
    <property type="molecule type" value="Genomic_DNA"/>
</dbReference>
<evidence type="ECO:0000256" key="1">
    <source>
        <dbReference type="SAM" id="MobiDB-lite"/>
    </source>
</evidence>
<accession>A0A8K0H4P9</accession>
<name>A0A8K0H4P9_9ROSA</name>
<reference evidence="2" key="1">
    <citation type="submission" date="2020-03" db="EMBL/GenBank/DDBJ databases">
        <title>A high-quality chromosome-level genome assembly of a woody plant with both climbing and erect habits, Rhamnella rubrinervis.</title>
        <authorList>
            <person name="Lu Z."/>
            <person name="Yang Y."/>
            <person name="Zhu X."/>
            <person name="Sun Y."/>
        </authorList>
    </citation>
    <scope>NUCLEOTIDE SEQUENCE</scope>
    <source>
        <strain evidence="2">BYM</strain>
        <tissue evidence="2">Leaf</tissue>
    </source>
</reference>
<feature type="compositionally biased region" description="Low complexity" evidence="1">
    <location>
        <begin position="213"/>
        <end position="225"/>
    </location>
</feature>
<gene>
    <name evidence="2" type="ORF">FNV43_RR10852</name>
</gene>
<comment type="caution">
    <text evidence="2">The sequence shown here is derived from an EMBL/GenBank/DDBJ whole genome shotgun (WGS) entry which is preliminary data.</text>
</comment>
<sequence>MARVTGVPAEPPSPRQRETLSLWYTDGSRYSRVGRTNKSVAYREQLPTTASRKSLDSLEELRSKPYEWRRTNNASQSITTPRFILDGSWLETTSRKSFNTQELNAGSWVLLGKAPRVVGIPRPGLHSTILGVRLERWPLGHLEFNLVRFSLVKRGQPSRKVSLRIAVGRFNLSWPPPSPHQESSCVGLFSEPWRIFPGGRSLGSNSVEEISLVSPSSPSSSLGSGRHPQLPCGTQSFSSSPCKPRPPFISSATTRKSTGDSSFPSQLVLVAGPFFLAASPYIGIYPLSLGDIRLQSFVCRYGVCIRRGFLLEGVVDLHHCFVKVPASLSQLCSNKAKCVMVKTYNIYTYNKNLDAFGSACTLSAPCSASWQTSSRGMLFRMFLSRRVIKQSTIGAARLESERIEELSSNPRFALGGRGSLSSAAIGGLARRCFFCGGDLSTVAAVTESLGWAIIVPPGVGSVSPLGPDLPIFRAAFFSFLLLSSLRSLVGGVTFIFPISIVGRKPTRGPAFCAFFWDGQYPIERNDLAVSRRLRFFSAARRMSIDSFCLVLVDSLALWFKAAQIEKKVKEDRHIYVLSELLGQNYQSQEVTPPVRHQLARGKVKIFKHHANDAVKGVGLCSFGWHDSRLVLHGGFVLAICSGSTILTVEPVDESDGVGLEERPEYSKKGSKAESPDDILSAK</sequence>
<feature type="region of interest" description="Disordered" evidence="1">
    <location>
        <begin position="213"/>
        <end position="258"/>
    </location>
</feature>
<protein>
    <submittedName>
        <fullName evidence="2">Uncharacterized protein</fullName>
    </submittedName>
</protein>
<evidence type="ECO:0000313" key="3">
    <source>
        <dbReference type="Proteomes" id="UP000796880"/>
    </source>
</evidence>
<feature type="region of interest" description="Disordered" evidence="1">
    <location>
        <begin position="656"/>
        <end position="682"/>
    </location>
</feature>
<dbReference type="Proteomes" id="UP000796880">
    <property type="component" value="Unassembled WGS sequence"/>
</dbReference>
<dbReference type="AlphaFoldDB" id="A0A8K0H4P9"/>
<proteinExistence type="predicted"/>
<feature type="compositionally biased region" description="Polar residues" evidence="1">
    <location>
        <begin position="232"/>
        <end position="241"/>
    </location>
</feature>
<keyword evidence="3" id="KW-1185">Reference proteome</keyword>
<feature type="compositionally biased region" description="Basic and acidic residues" evidence="1">
    <location>
        <begin position="659"/>
        <end position="674"/>
    </location>
</feature>
<organism evidence="2 3">
    <name type="scientific">Rhamnella rubrinervis</name>
    <dbReference type="NCBI Taxonomy" id="2594499"/>
    <lineage>
        <taxon>Eukaryota</taxon>
        <taxon>Viridiplantae</taxon>
        <taxon>Streptophyta</taxon>
        <taxon>Embryophyta</taxon>
        <taxon>Tracheophyta</taxon>
        <taxon>Spermatophyta</taxon>
        <taxon>Magnoliopsida</taxon>
        <taxon>eudicotyledons</taxon>
        <taxon>Gunneridae</taxon>
        <taxon>Pentapetalae</taxon>
        <taxon>rosids</taxon>
        <taxon>fabids</taxon>
        <taxon>Rosales</taxon>
        <taxon>Rhamnaceae</taxon>
        <taxon>rhamnoid group</taxon>
        <taxon>Rhamneae</taxon>
        <taxon>Rhamnella</taxon>
    </lineage>
</organism>
<evidence type="ECO:0000313" key="2">
    <source>
        <dbReference type="EMBL" id="KAF3445676.1"/>
    </source>
</evidence>